<dbReference type="Proteomes" id="UP000294927">
    <property type="component" value="Unassembled WGS sequence"/>
</dbReference>
<evidence type="ECO:0000313" key="13">
    <source>
        <dbReference type="Proteomes" id="UP000294927"/>
    </source>
</evidence>
<comment type="similarity">
    <text evidence="2 9">Belongs to the MGMT family.</text>
</comment>
<dbReference type="InterPro" id="IPR023546">
    <property type="entry name" value="MGMT"/>
</dbReference>
<evidence type="ECO:0000256" key="6">
    <source>
        <dbReference type="ARBA" id="ARBA00022763"/>
    </source>
</evidence>
<dbReference type="Gene3D" id="3.30.160.70">
    <property type="entry name" value="Methylated DNA-protein cysteine methyltransferase domain"/>
    <property type="match status" value="1"/>
</dbReference>
<dbReference type="SUPFAM" id="SSF46767">
    <property type="entry name" value="Methylated DNA-protein cysteine methyltransferase, C-terminal domain"/>
    <property type="match status" value="1"/>
</dbReference>
<accession>A0A4R7US92</accession>
<dbReference type="PANTHER" id="PTHR10815">
    <property type="entry name" value="METHYLATED-DNA--PROTEIN-CYSTEINE METHYLTRANSFERASE"/>
    <property type="match status" value="1"/>
</dbReference>
<evidence type="ECO:0000256" key="4">
    <source>
        <dbReference type="ARBA" id="ARBA00022603"/>
    </source>
</evidence>
<protein>
    <recommendedName>
        <fullName evidence="9">Methylated-DNA--protein-cysteine methyltransferase</fullName>
        <ecNumber evidence="9">2.1.1.63</ecNumber>
    </recommendedName>
    <alternativeName>
        <fullName evidence="9">6-O-methylguanine-DNA methyltransferase</fullName>
        <shortName evidence="9">MGMT</shortName>
    </alternativeName>
    <alternativeName>
        <fullName evidence="9">O-6-methylguanine-DNA-alkyltransferase</fullName>
    </alternativeName>
</protein>
<keyword evidence="13" id="KW-1185">Reference proteome</keyword>
<feature type="domain" description="Methylated-DNA-[protein]-cysteine S-methyltransferase DNA binding" evidence="10">
    <location>
        <begin position="123"/>
        <end position="201"/>
    </location>
</feature>
<name>A0A4R7US92_9PSEU</name>
<comment type="miscellaneous">
    <text evidence="9">This enzyme catalyzes only one turnover and therefore is not strictly catalytic. According to one definition, an enzyme is a biocatalyst that acts repeatedly and over many reaction cycles.</text>
</comment>
<dbReference type="GO" id="GO:0032259">
    <property type="term" value="P:methylation"/>
    <property type="evidence" value="ECO:0007669"/>
    <property type="project" value="UniProtKB-KW"/>
</dbReference>
<sequence length="203" mass="21768">MMTMSDDALFSELPEIDAATTRRLHERLTAAAARERLLDVAYRTLDTPVGTLLLAATEEGLVRVAYAREDHDAVLAKLADAVSPRILRAPARLDPVARQLGEYFDGGRQTFDLPLDLRLARGFRLAVLTHLPAIGYGRTESYAQVAAAAGSPRAVRAVGTACATNPLPVVVPCHRVVRSDGSYGGYVGGEDTKRTLLTLEAAA</sequence>
<dbReference type="FunFam" id="1.10.10.10:FF:000214">
    <property type="entry name" value="Methylated-DNA--protein-cysteine methyltransferase"/>
    <property type="match status" value="1"/>
</dbReference>
<dbReference type="GO" id="GO:0005737">
    <property type="term" value="C:cytoplasm"/>
    <property type="evidence" value="ECO:0007669"/>
    <property type="project" value="UniProtKB-SubCell"/>
</dbReference>
<organism evidence="12 13">
    <name type="scientific">Actinophytocola oryzae</name>
    <dbReference type="NCBI Taxonomy" id="502181"/>
    <lineage>
        <taxon>Bacteria</taxon>
        <taxon>Bacillati</taxon>
        <taxon>Actinomycetota</taxon>
        <taxon>Actinomycetes</taxon>
        <taxon>Pseudonocardiales</taxon>
        <taxon>Pseudonocardiaceae</taxon>
    </lineage>
</organism>
<dbReference type="GO" id="GO:0003908">
    <property type="term" value="F:methylated-DNA-[protein]-cysteine S-methyltransferase activity"/>
    <property type="evidence" value="ECO:0007669"/>
    <property type="project" value="UniProtKB-UniRule"/>
</dbReference>
<evidence type="ECO:0000313" key="12">
    <source>
        <dbReference type="EMBL" id="TDV36804.1"/>
    </source>
</evidence>
<feature type="active site" description="Nucleophile; methyl group acceptor" evidence="9">
    <location>
        <position position="173"/>
    </location>
</feature>
<evidence type="ECO:0000256" key="9">
    <source>
        <dbReference type="HAMAP-Rule" id="MF_00772"/>
    </source>
</evidence>
<keyword evidence="6 9" id="KW-0227">DNA damage</keyword>
<evidence type="ECO:0000259" key="10">
    <source>
        <dbReference type="Pfam" id="PF01035"/>
    </source>
</evidence>
<dbReference type="PROSITE" id="PS00374">
    <property type="entry name" value="MGMT"/>
    <property type="match status" value="1"/>
</dbReference>
<evidence type="ECO:0000256" key="1">
    <source>
        <dbReference type="ARBA" id="ARBA00001286"/>
    </source>
</evidence>
<comment type="caution">
    <text evidence="12">The sequence shown here is derived from an EMBL/GenBank/DDBJ whole genome shotgun (WGS) entry which is preliminary data.</text>
</comment>
<dbReference type="InterPro" id="IPR036388">
    <property type="entry name" value="WH-like_DNA-bd_sf"/>
</dbReference>
<dbReference type="InterPro" id="IPR014048">
    <property type="entry name" value="MethylDNA_cys_MeTrfase_DNA-bd"/>
</dbReference>
<dbReference type="AlphaFoldDB" id="A0A4R7US92"/>
<dbReference type="InterPro" id="IPR001497">
    <property type="entry name" value="MethylDNA_cys_MeTrfase_AS"/>
</dbReference>
<evidence type="ECO:0000256" key="2">
    <source>
        <dbReference type="ARBA" id="ARBA00008711"/>
    </source>
</evidence>
<comment type="function">
    <text evidence="9">Involved in the cellular defense against the biological effects of O6-methylguanine (O6-MeG) and O4-methylthymine (O4-MeT) in DNA. Repairs the methylated nucleobase in DNA by stoichiometrically transferring the methyl group to a cysteine residue in the enzyme. This is a suicide reaction: the enzyme is irreversibly inactivated.</text>
</comment>
<dbReference type="InterPro" id="IPR008332">
    <property type="entry name" value="MethylG_MeTrfase_N"/>
</dbReference>
<dbReference type="HAMAP" id="MF_00772">
    <property type="entry name" value="OGT"/>
    <property type="match status" value="1"/>
</dbReference>
<keyword evidence="7 9" id="KW-0234">DNA repair</keyword>
<dbReference type="Pfam" id="PF01035">
    <property type="entry name" value="DNA_binding_1"/>
    <property type="match status" value="1"/>
</dbReference>
<proteinExistence type="inferred from homology"/>
<evidence type="ECO:0000256" key="8">
    <source>
        <dbReference type="ARBA" id="ARBA00049348"/>
    </source>
</evidence>
<evidence type="ECO:0000256" key="5">
    <source>
        <dbReference type="ARBA" id="ARBA00022679"/>
    </source>
</evidence>
<evidence type="ECO:0000256" key="3">
    <source>
        <dbReference type="ARBA" id="ARBA00022490"/>
    </source>
</evidence>
<dbReference type="Pfam" id="PF02870">
    <property type="entry name" value="Methyltransf_1N"/>
    <property type="match status" value="1"/>
</dbReference>
<comment type="catalytic activity">
    <reaction evidence="1 9">
        <text>a 4-O-methyl-thymidine in DNA + L-cysteinyl-[protein] = a thymidine in DNA + S-methyl-L-cysteinyl-[protein]</text>
        <dbReference type="Rhea" id="RHEA:53428"/>
        <dbReference type="Rhea" id="RHEA-COMP:10131"/>
        <dbReference type="Rhea" id="RHEA-COMP:10132"/>
        <dbReference type="Rhea" id="RHEA-COMP:13555"/>
        <dbReference type="Rhea" id="RHEA-COMP:13556"/>
        <dbReference type="ChEBI" id="CHEBI:29950"/>
        <dbReference type="ChEBI" id="CHEBI:82612"/>
        <dbReference type="ChEBI" id="CHEBI:137386"/>
        <dbReference type="ChEBI" id="CHEBI:137387"/>
        <dbReference type="EC" id="2.1.1.63"/>
    </reaction>
</comment>
<dbReference type="InterPro" id="IPR036217">
    <property type="entry name" value="MethylDNA_cys_MeTrfase_DNAb"/>
</dbReference>
<feature type="domain" description="Methylguanine DNA methyltransferase ribonuclease-like" evidence="11">
    <location>
        <begin position="41"/>
        <end position="117"/>
    </location>
</feature>
<dbReference type="OrthoDB" id="9802228at2"/>
<dbReference type="NCBIfam" id="TIGR00589">
    <property type="entry name" value="ogt"/>
    <property type="match status" value="1"/>
</dbReference>
<dbReference type="EMBL" id="SOCP01000030">
    <property type="protein sequence ID" value="TDV36804.1"/>
    <property type="molecule type" value="Genomic_DNA"/>
</dbReference>
<evidence type="ECO:0000256" key="7">
    <source>
        <dbReference type="ARBA" id="ARBA00023204"/>
    </source>
</evidence>
<dbReference type="EC" id="2.1.1.63" evidence="9"/>
<dbReference type="GO" id="GO:0006307">
    <property type="term" value="P:DNA alkylation repair"/>
    <property type="evidence" value="ECO:0007669"/>
    <property type="project" value="UniProtKB-UniRule"/>
</dbReference>
<keyword evidence="3 9" id="KW-0963">Cytoplasm</keyword>
<reference evidence="12 13" key="1">
    <citation type="submission" date="2019-03" db="EMBL/GenBank/DDBJ databases">
        <title>Genomic Encyclopedia of Archaeal and Bacterial Type Strains, Phase II (KMG-II): from individual species to whole genera.</title>
        <authorList>
            <person name="Goeker M."/>
        </authorList>
    </citation>
    <scope>NUCLEOTIDE SEQUENCE [LARGE SCALE GENOMIC DNA]</scope>
    <source>
        <strain evidence="12 13">DSM 45499</strain>
    </source>
</reference>
<dbReference type="SUPFAM" id="SSF53155">
    <property type="entry name" value="Methylated DNA-protein cysteine methyltransferase domain"/>
    <property type="match status" value="1"/>
</dbReference>
<comment type="subcellular location">
    <subcellularLocation>
        <location evidence="9">Cytoplasm</location>
    </subcellularLocation>
</comment>
<gene>
    <name evidence="12" type="ORF">CLV71_13010</name>
</gene>
<keyword evidence="4 9" id="KW-0489">Methyltransferase</keyword>
<keyword evidence="5 9" id="KW-0808">Transferase</keyword>
<evidence type="ECO:0000259" key="11">
    <source>
        <dbReference type="Pfam" id="PF02870"/>
    </source>
</evidence>
<dbReference type="CDD" id="cd06445">
    <property type="entry name" value="ATase"/>
    <property type="match status" value="1"/>
</dbReference>
<dbReference type="InterPro" id="IPR036631">
    <property type="entry name" value="MGMT_N_sf"/>
</dbReference>
<dbReference type="PANTHER" id="PTHR10815:SF5">
    <property type="entry name" value="METHYLATED-DNA--PROTEIN-CYSTEINE METHYLTRANSFERASE"/>
    <property type="match status" value="1"/>
</dbReference>
<dbReference type="Gene3D" id="1.10.10.10">
    <property type="entry name" value="Winged helix-like DNA-binding domain superfamily/Winged helix DNA-binding domain"/>
    <property type="match status" value="1"/>
</dbReference>
<comment type="catalytic activity">
    <reaction evidence="8 9">
        <text>a 6-O-methyl-2'-deoxyguanosine in DNA + L-cysteinyl-[protein] = S-methyl-L-cysteinyl-[protein] + a 2'-deoxyguanosine in DNA</text>
        <dbReference type="Rhea" id="RHEA:24000"/>
        <dbReference type="Rhea" id="RHEA-COMP:10131"/>
        <dbReference type="Rhea" id="RHEA-COMP:10132"/>
        <dbReference type="Rhea" id="RHEA-COMP:11367"/>
        <dbReference type="Rhea" id="RHEA-COMP:11368"/>
        <dbReference type="ChEBI" id="CHEBI:29950"/>
        <dbReference type="ChEBI" id="CHEBI:82612"/>
        <dbReference type="ChEBI" id="CHEBI:85445"/>
        <dbReference type="ChEBI" id="CHEBI:85448"/>
        <dbReference type="EC" id="2.1.1.63"/>
    </reaction>
</comment>